<reference evidence="2" key="1">
    <citation type="journal article" date="2017" name="Plant J.">
        <title>The pomegranate (Punica granatum L.) genome and the genomics of punicalagin biosynthesis.</title>
        <authorList>
            <person name="Qin G."/>
            <person name="Xu C."/>
            <person name="Ming R."/>
            <person name="Tang H."/>
            <person name="Guyot R."/>
            <person name="Kramer E.M."/>
            <person name="Hu Y."/>
            <person name="Yi X."/>
            <person name="Qi Y."/>
            <person name="Xu X."/>
            <person name="Gao Z."/>
            <person name="Pan H."/>
            <person name="Jian J."/>
            <person name="Tian Y."/>
            <person name="Yue Z."/>
            <person name="Xu Y."/>
        </authorList>
    </citation>
    <scope>NUCLEOTIDE SEQUENCE [LARGE SCALE GENOMIC DNA]</scope>
    <source>
        <strain evidence="2">cv. Dabenzi</strain>
    </source>
</reference>
<dbReference type="EMBL" id="MTKT01004486">
    <property type="protein sequence ID" value="OWM71263.1"/>
    <property type="molecule type" value="Genomic_DNA"/>
</dbReference>
<protein>
    <submittedName>
        <fullName evidence="1">Uncharacterized protein</fullName>
    </submittedName>
</protein>
<name>A0A218WFD9_PUNGR</name>
<sequence length="79" mass="8893">MSLEKRTMPRCSIIKALRSKGLIGDISLSVALCMPEAKFLEKYATRFPLESKHLLLSLYHERMGSKANKEKPSPSSDLL</sequence>
<organism evidence="1 2">
    <name type="scientific">Punica granatum</name>
    <name type="common">Pomegranate</name>
    <dbReference type="NCBI Taxonomy" id="22663"/>
    <lineage>
        <taxon>Eukaryota</taxon>
        <taxon>Viridiplantae</taxon>
        <taxon>Streptophyta</taxon>
        <taxon>Embryophyta</taxon>
        <taxon>Tracheophyta</taxon>
        <taxon>Spermatophyta</taxon>
        <taxon>Magnoliopsida</taxon>
        <taxon>eudicotyledons</taxon>
        <taxon>Gunneridae</taxon>
        <taxon>Pentapetalae</taxon>
        <taxon>rosids</taxon>
        <taxon>malvids</taxon>
        <taxon>Myrtales</taxon>
        <taxon>Lythraceae</taxon>
        <taxon>Punica</taxon>
    </lineage>
</organism>
<dbReference type="AlphaFoldDB" id="A0A218WFD9"/>
<evidence type="ECO:0000313" key="1">
    <source>
        <dbReference type="EMBL" id="OWM71263.1"/>
    </source>
</evidence>
<accession>A0A218WFD9</accession>
<dbReference type="InterPro" id="IPR038538">
    <property type="entry name" value="MTERF_sf"/>
</dbReference>
<comment type="caution">
    <text evidence="1">The sequence shown here is derived from an EMBL/GenBank/DDBJ whole genome shotgun (WGS) entry which is preliminary data.</text>
</comment>
<gene>
    <name evidence="1" type="ORF">CDL15_Pgr011390</name>
</gene>
<dbReference type="Proteomes" id="UP000197138">
    <property type="component" value="Unassembled WGS sequence"/>
</dbReference>
<proteinExistence type="predicted"/>
<evidence type="ECO:0000313" key="2">
    <source>
        <dbReference type="Proteomes" id="UP000197138"/>
    </source>
</evidence>
<dbReference type="Gene3D" id="1.25.70.10">
    <property type="entry name" value="Transcription termination factor 3, mitochondrial"/>
    <property type="match status" value="1"/>
</dbReference>